<dbReference type="STRING" id="497964.CfE428DRAFT_1628"/>
<evidence type="ECO:0000313" key="1">
    <source>
        <dbReference type="EMBL" id="EDY21335.1"/>
    </source>
</evidence>
<protein>
    <submittedName>
        <fullName evidence="1">Uncharacterized protein</fullName>
    </submittedName>
</protein>
<comment type="caution">
    <text evidence="1">The sequence shown here is derived from an EMBL/GenBank/DDBJ whole genome shotgun (WGS) entry which is preliminary data.</text>
</comment>
<keyword evidence="2" id="KW-1185">Reference proteome</keyword>
<organism evidence="1 2">
    <name type="scientific">Chthoniobacter flavus Ellin428</name>
    <dbReference type="NCBI Taxonomy" id="497964"/>
    <lineage>
        <taxon>Bacteria</taxon>
        <taxon>Pseudomonadati</taxon>
        <taxon>Verrucomicrobiota</taxon>
        <taxon>Spartobacteria</taxon>
        <taxon>Chthoniobacterales</taxon>
        <taxon>Chthoniobacteraceae</taxon>
        <taxon>Chthoniobacter</taxon>
    </lineage>
</organism>
<dbReference type="EMBL" id="ABVL01000003">
    <property type="protein sequence ID" value="EDY21335.1"/>
    <property type="molecule type" value="Genomic_DNA"/>
</dbReference>
<name>B4CX15_9BACT</name>
<dbReference type="InParanoid" id="B4CX15"/>
<dbReference type="AlphaFoldDB" id="B4CX15"/>
<sequence length="140" mass="15993">MELKPGGPTQTPLEFRIHPERLPNGDIQFTFKILNHGAKFPSMVTTVLANVVIEQHSEQQVKDNPALPFRSETASPVRKLPAERSDKTMTCTFTVTPKELEDPHFSFLLTLYAETMWHGKLQPMPSADMYYAPLKNFLRH</sequence>
<evidence type="ECO:0000313" key="2">
    <source>
        <dbReference type="Proteomes" id="UP000005824"/>
    </source>
</evidence>
<dbReference type="Proteomes" id="UP000005824">
    <property type="component" value="Unassembled WGS sequence"/>
</dbReference>
<proteinExistence type="predicted"/>
<reference evidence="1 2" key="1">
    <citation type="journal article" date="2011" name="J. Bacteriol.">
        <title>Genome sequence of Chthoniobacter flavus Ellin428, an aerobic heterotrophic soil bacterium.</title>
        <authorList>
            <person name="Kant R."/>
            <person name="van Passel M.W."/>
            <person name="Palva A."/>
            <person name="Lucas S."/>
            <person name="Lapidus A."/>
            <person name="Glavina Del Rio T."/>
            <person name="Dalin E."/>
            <person name="Tice H."/>
            <person name="Bruce D."/>
            <person name="Goodwin L."/>
            <person name="Pitluck S."/>
            <person name="Larimer F.W."/>
            <person name="Land M.L."/>
            <person name="Hauser L."/>
            <person name="Sangwan P."/>
            <person name="de Vos W.M."/>
            <person name="Janssen P.H."/>
            <person name="Smidt H."/>
        </authorList>
    </citation>
    <scope>NUCLEOTIDE SEQUENCE [LARGE SCALE GENOMIC DNA]</scope>
    <source>
        <strain evidence="1 2">Ellin428</strain>
    </source>
</reference>
<gene>
    <name evidence="1" type="ORF">CfE428DRAFT_1628</name>
</gene>
<accession>B4CX15</accession>